<feature type="region of interest" description="Disordered" evidence="1">
    <location>
        <begin position="306"/>
        <end position="330"/>
    </location>
</feature>
<organism evidence="4 5">
    <name type="scientific">Tanacetum coccineum</name>
    <dbReference type="NCBI Taxonomy" id="301880"/>
    <lineage>
        <taxon>Eukaryota</taxon>
        <taxon>Viridiplantae</taxon>
        <taxon>Streptophyta</taxon>
        <taxon>Embryophyta</taxon>
        <taxon>Tracheophyta</taxon>
        <taxon>Spermatophyta</taxon>
        <taxon>Magnoliopsida</taxon>
        <taxon>eudicotyledons</taxon>
        <taxon>Gunneridae</taxon>
        <taxon>Pentapetalae</taxon>
        <taxon>asterids</taxon>
        <taxon>campanulids</taxon>
        <taxon>Asterales</taxon>
        <taxon>Asteraceae</taxon>
        <taxon>Asteroideae</taxon>
        <taxon>Anthemideae</taxon>
        <taxon>Anthemidinae</taxon>
        <taxon>Tanacetum</taxon>
    </lineage>
</organism>
<feature type="region of interest" description="Disordered" evidence="1">
    <location>
        <begin position="153"/>
        <end position="191"/>
    </location>
</feature>
<evidence type="ECO:0000313" key="5">
    <source>
        <dbReference type="Proteomes" id="UP001151760"/>
    </source>
</evidence>
<evidence type="ECO:0000256" key="1">
    <source>
        <dbReference type="SAM" id="MobiDB-lite"/>
    </source>
</evidence>
<protein>
    <submittedName>
        <fullName evidence="4">Reverse transcriptase domain-containing protein</fullName>
    </submittedName>
</protein>
<reference evidence="4" key="1">
    <citation type="journal article" date="2022" name="Int. J. Mol. Sci.">
        <title>Draft Genome of Tanacetum Coccineum: Genomic Comparison of Closely Related Tanacetum-Family Plants.</title>
        <authorList>
            <person name="Yamashiro T."/>
            <person name="Shiraishi A."/>
            <person name="Nakayama K."/>
            <person name="Satake H."/>
        </authorList>
    </citation>
    <scope>NUCLEOTIDE SEQUENCE</scope>
</reference>
<keyword evidence="4" id="KW-0695">RNA-directed DNA polymerase</keyword>
<keyword evidence="4" id="KW-0548">Nucleotidyltransferase</keyword>
<feature type="domain" description="Integrase zinc-binding" evidence="2">
    <location>
        <begin position="253"/>
        <end position="289"/>
    </location>
</feature>
<gene>
    <name evidence="4" type="ORF">Tco_1082439</name>
</gene>
<reference evidence="4" key="2">
    <citation type="submission" date="2022-01" db="EMBL/GenBank/DDBJ databases">
        <authorList>
            <person name="Yamashiro T."/>
            <person name="Shiraishi A."/>
            <person name="Satake H."/>
            <person name="Nakayama K."/>
        </authorList>
    </citation>
    <scope>NUCLEOTIDE SEQUENCE</scope>
</reference>
<dbReference type="PANTHER" id="PTHR46148">
    <property type="entry name" value="CHROMO DOMAIN-CONTAINING PROTEIN"/>
    <property type="match status" value="1"/>
</dbReference>
<dbReference type="PANTHER" id="PTHR46148:SF57">
    <property type="entry name" value="OS12G0499874 PROTEIN"/>
    <property type="match status" value="1"/>
</dbReference>
<dbReference type="EMBL" id="BQNB010020217">
    <property type="protein sequence ID" value="GJT93594.1"/>
    <property type="molecule type" value="Genomic_DNA"/>
</dbReference>
<evidence type="ECO:0000313" key="4">
    <source>
        <dbReference type="EMBL" id="GJT93594.1"/>
    </source>
</evidence>
<accession>A0ABQ5I0H7</accession>
<evidence type="ECO:0000259" key="2">
    <source>
        <dbReference type="Pfam" id="PF17921"/>
    </source>
</evidence>
<feature type="domain" description="Tf2-1-like SH3-like" evidence="3">
    <location>
        <begin position="362"/>
        <end position="402"/>
    </location>
</feature>
<dbReference type="Pfam" id="PF24626">
    <property type="entry name" value="SH3_Tf2-1"/>
    <property type="match status" value="1"/>
</dbReference>
<feature type="region of interest" description="Disordered" evidence="1">
    <location>
        <begin position="80"/>
        <end position="123"/>
    </location>
</feature>
<dbReference type="Gene3D" id="1.10.340.70">
    <property type="match status" value="1"/>
</dbReference>
<dbReference type="Proteomes" id="UP001151760">
    <property type="component" value="Unassembled WGS sequence"/>
</dbReference>
<feature type="compositionally biased region" description="Basic and acidic residues" evidence="1">
    <location>
        <begin position="306"/>
        <end position="317"/>
    </location>
</feature>
<dbReference type="Pfam" id="PF17921">
    <property type="entry name" value="Integrase_H2C2"/>
    <property type="match status" value="1"/>
</dbReference>
<feature type="compositionally biased region" description="Basic and acidic residues" evidence="1">
    <location>
        <begin position="86"/>
        <end position="99"/>
    </location>
</feature>
<dbReference type="InterPro" id="IPR056924">
    <property type="entry name" value="SH3_Tf2-1"/>
</dbReference>
<proteinExistence type="predicted"/>
<name>A0ABQ5I0H7_9ASTR</name>
<keyword evidence="5" id="KW-1185">Reference proteome</keyword>
<dbReference type="InterPro" id="IPR041588">
    <property type="entry name" value="Integrase_H2C2"/>
</dbReference>
<feature type="compositionally biased region" description="Basic and acidic residues" evidence="1">
    <location>
        <begin position="172"/>
        <end position="188"/>
    </location>
</feature>
<comment type="caution">
    <text evidence="4">The sequence shown here is derived from an EMBL/GenBank/DDBJ whole genome shotgun (WGS) entry which is preliminary data.</text>
</comment>
<dbReference type="GO" id="GO:0003964">
    <property type="term" value="F:RNA-directed DNA polymerase activity"/>
    <property type="evidence" value="ECO:0007669"/>
    <property type="project" value="UniProtKB-KW"/>
</dbReference>
<evidence type="ECO:0000259" key="3">
    <source>
        <dbReference type="Pfam" id="PF24626"/>
    </source>
</evidence>
<keyword evidence="4" id="KW-0808">Transferase</keyword>
<sequence>MFQRRNTCGSGQNSSDLAKELEDRATQLIIVAMPNIIAQVTANLIAIQRNLVGHSVNLPLGCDYQTTLGMENLHISNKVETQEPSTMKDGERKEFHKSAEGGTWSNQNGSKEAKQGLGKNRSPYHLRDKCPILIRDHANCTKGQWRPIQRMEAPGKAEGNEQGPSKTTNCKAIDRADTEEERGDRGEEHEEEFETLKYRLCSAPILALPEGTENLEGKTQTLTGTSCGNDSANKPEISYNRGLGQDWIPKVDNLQNVILDEAHRARYSIHSGADKRYQDVKEYYWWPGHSGSVGEVSALRPDHKRLQNSETSTDPHQRNRGTSRLPQRDLGTQLDLSTAYHPQTDGIAMEVHDTLREASQDEPEVVGPFKILRGTGLVAYELKLPQECSGIHDVYHVSSLKKLFLAKRFSFP</sequence>